<evidence type="ECO:0000313" key="4">
    <source>
        <dbReference type="Proteomes" id="UP001597304"/>
    </source>
</evidence>
<proteinExistence type="predicted"/>
<evidence type="ECO:0000256" key="1">
    <source>
        <dbReference type="ARBA" id="ARBA00022801"/>
    </source>
</evidence>
<dbReference type="NCBIfam" id="TIGR00369">
    <property type="entry name" value="unchar_dom_1"/>
    <property type="match status" value="1"/>
</dbReference>
<dbReference type="InterPro" id="IPR006683">
    <property type="entry name" value="Thioestr_dom"/>
</dbReference>
<feature type="domain" description="Thioesterase" evidence="2">
    <location>
        <begin position="62"/>
        <end position="137"/>
    </location>
</feature>
<sequence length="153" mass="15986">MNFANPDQALIHRFIDGGSRPMPFDANPMARALGAELRGADLTAGTVELAFAPQPLFIQGTGVLQGGAVTAMLDFAMAFATLAQLPVGASCATVNLNTAFLRPAPQGRYIAVGEVERRGKQIAFTHARLLREADRQVVATATSTLAVVPAPAA</sequence>
<gene>
    <name evidence="3" type="ORF">ACFSF0_07470</name>
</gene>
<organism evidence="3 4">
    <name type="scientific">Ottowia flava</name>
    <dbReference type="NCBI Taxonomy" id="2675430"/>
    <lineage>
        <taxon>Bacteria</taxon>
        <taxon>Pseudomonadati</taxon>
        <taxon>Pseudomonadota</taxon>
        <taxon>Betaproteobacteria</taxon>
        <taxon>Burkholderiales</taxon>
        <taxon>Comamonadaceae</taxon>
        <taxon>Ottowia</taxon>
    </lineage>
</organism>
<keyword evidence="4" id="KW-1185">Reference proteome</keyword>
<dbReference type="EC" id="3.1.2.-" evidence="3"/>
<dbReference type="EMBL" id="JBHUEJ010000016">
    <property type="protein sequence ID" value="MFD1710441.1"/>
    <property type="molecule type" value="Genomic_DNA"/>
</dbReference>
<dbReference type="SUPFAM" id="SSF54637">
    <property type="entry name" value="Thioesterase/thiol ester dehydrase-isomerase"/>
    <property type="match status" value="1"/>
</dbReference>
<evidence type="ECO:0000313" key="3">
    <source>
        <dbReference type="EMBL" id="MFD1710441.1"/>
    </source>
</evidence>
<dbReference type="Gene3D" id="3.10.129.10">
    <property type="entry name" value="Hotdog Thioesterase"/>
    <property type="match status" value="1"/>
</dbReference>
<dbReference type="CDD" id="cd03443">
    <property type="entry name" value="PaaI_thioesterase"/>
    <property type="match status" value="1"/>
</dbReference>
<evidence type="ECO:0000259" key="2">
    <source>
        <dbReference type="Pfam" id="PF03061"/>
    </source>
</evidence>
<protein>
    <submittedName>
        <fullName evidence="3">PaaI family thioesterase</fullName>
        <ecNumber evidence="3">3.1.2.-</ecNumber>
    </submittedName>
</protein>
<dbReference type="RefSeq" id="WP_147912574.1">
    <property type="nucleotide sequence ID" value="NZ_JBHUEJ010000016.1"/>
</dbReference>
<keyword evidence="1 3" id="KW-0378">Hydrolase</keyword>
<dbReference type="GO" id="GO:0016787">
    <property type="term" value="F:hydrolase activity"/>
    <property type="evidence" value="ECO:0007669"/>
    <property type="project" value="UniProtKB-KW"/>
</dbReference>
<accession>A0ABW4KUK9</accession>
<dbReference type="Proteomes" id="UP001597304">
    <property type="component" value="Unassembled WGS sequence"/>
</dbReference>
<comment type="caution">
    <text evidence="3">The sequence shown here is derived from an EMBL/GenBank/DDBJ whole genome shotgun (WGS) entry which is preliminary data.</text>
</comment>
<reference evidence="4" key="1">
    <citation type="journal article" date="2019" name="Int. J. Syst. Evol. Microbiol.">
        <title>The Global Catalogue of Microorganisms (GCM) 10K type strain sequencing project: providing services to taxonomists for standard genome sequencing and annotation.</title>
        <authorList>
            <consortium name="The Broad Institute Genomics Platform"/>
            <consortium name="The Broad Institute Genome Sequencing Center for Infectious Disease"/>
            <person name="Wu L."/>
            <person name="Ma J."/>
        </authorList>
    </citation>
    <scope>NUCLEOTIDE SEQUENCE [LARGE SCALE GENOMIC DNA]</scope>
    <source>
        <strain evidence="4">LMG 29247</strain>
    </source>
</reference>
<dbReference type="PANTHER" id="PTHR43240">
    <property type="entry name" value="1,4-DIHYDROXY-2-NAPHTHOYL-COA THIOESTERASE 1"/>
    <property type="match status" value="1"/>
</dbReference>
<name>A0ABW4KUK9_9BURK</name>
<dbReference type="Pfam" id="PF03061">
    <property type="entry name" value="4HBT"/>
    <property type="match status" value="1"/>
</dbReference>
<dbReference type="InterPro" id="IPR003736">
    <property type="entry name" value="PAAI_dom"/>
</dbReference>
<dbReference type="InterPro" id="IPR029069">
    <property type="entry name" value="HotDog_dom_sf"/>
</dbReference>